<name>A0A6M3J234_9ZZZZ</name>
<evidence type="ECO:0000313" key="1">
    <source>
        <dbReference type="EMBL" id="QJA63231.1"/>
    </source>
</evidence>
<reference evidence="1" key="1">
    <citation type="submission" date="2020-03" db="EMBL/GenBank/DDBJ databases">
        <title>The deep terrestrial virosphere.</title>
        <authorList>
            <person name="Holmfeldt K."/>
            <person name="Nilsson E."/>
            <person name="Simone D."/>
            <person name="Lopez-Fernandez M."/>
            <person name="Wu X."/>
            <person name="de Brujin I."/>
            <person name="Lundin D."/>
            <person name="Andersson A."/>
            <person name="Bertilsson S."/>
            <person name="Dopson M."/>
        </authorList>
    </citation>
    <scope>NUCLEOTIDE SEQUENCE</scope>
    <source>
        <strain evidence="1">MM415B00644</strain>
    </source>
</reference>
<gene>
    <name evidence="1" type="ORF">MM415B00644_0056</name>
</gene>
<accession>A0A6M3J234</accession>
<protein>
    <submittedName>
        <fullName evidence="1">Uncharacterized protein</fullName>
    </submittedName>
</protein>
<proteinExistence type="predicted"/>
<organism evidence="1">
    <name type="scientific">viral metagenome</name>
    <dbReference type="NCBI Taxonomy" id="1070528"/>
    <lineage>
        <taxon>unclassified sequences</taxon>
        <taxon>metagenomes</taxon>
        <taxon>organismal metagenomes</taxon>
    </lineage>
</organism>
<dbReference type="AlphaFoldDB" id="A0A6M3J234"/>
<dbReference type="EMBL" id="MT141492">
    <property type="protein sequence ID" value="QJA63231.1"/>
    <property type="molecule type" value="Genomic_DNA"/>
</dbReference>
<sequence length="93" mass="10750">MKNGWTKYLVGVLVTLTLFVAMPFMASSIVANDKEARARDKEIEKELITRHEKNRDRMEIFCAKQQEINDKLSIGLVEIKADLKYIKQQVGHN</sequence>